<evidence type="ECO:0000313" key="1">
    <source>
        <dbReference type="EMBL" id="CCQ43444.1"/>
    </source>
</evidence>
<dbReference type="EMBL" id="HF583947">
    <property type="protein sequence ID" value="CCQ43444.1"/>
    <property type="molecule type" value="Genomic_DNA"/>
</dbReference>
<gene>
    <name evidence="1" type="primary">HUNK</name>
</gene>
<protein>
    <submittedName>
        <fullName evidence="1">Alternative protein HUNK</fullName>
    </submittedName>
</protein>
<accession>L8E8I7</accession>
<dbReference type="OrthoDB" id="193931at2759"/>
<organism evidence="1">
    <name type="scientific">Homo sapiens</name>
    <name type="common">Human</name>
    <dbReference type="NCBI Taxonomy" id="9606"/>
    <lineage>
        <taxon>Eukaryota</taxon>
        <taxon>Metazoa</taxon>
        <taxon>Chordata</taxon>
        <taxon>Craniata</taxon>
        <taxon>Vertebrata</taxon>
        <taxon>Euteleostomi</taxon>
        <taxon>Mammalia</taxon>
        <taxon>Eutheria</taxon>
        <taxon>Euarchontoglires</taxon>
        <taxon>Primates</taxon>
        <taxon>Haplorrhini</taxon>
        <taxon>Catarrhini</taxon>
        <taxon>Hominidae</taxon>
        <taxon>Homo</taxon>
    </lineage>
</organism>
<dbReference type="ChiTaRS" id="HUNK">
    <property type="organism name" value="human"/>
</dbReference>
<reference evidence="1" key="1">
    <citation type="journal article" date="2013" name="PLoS ONE">
        <title>Direct detection of alternative open reading frames translation products in human significantly expands the proteome.</title>
        <authorList>
            <person name="Vanderperre B."/>
            <person name="Lucier J.-F."/>
            <person name="Motard J."/>
            <person name="Tremblay G."/>
            <person name="Vanderperre S."/>
            <person name="Wisztorski M."/>
            <person name="Salzet M."/>
            <person name="Boisvert F.-M."/>
            <person name="Roucou X."/>
        </authorList>
    </citation>
    <scope>NUCLEOTIDE SEQUENCE</scope>
</reference>
<proteinExistence type="predicted"/>
<sequence length="71" mass="7606">MSTTDQAVITTGISEVPAGTRSCIFKSFSKLCSFLNLMLFVPSTLEAGERQLSLGTLSFSVDFPSKQQTPG</sequence>
<name>L8E8I7_HUMAN</name>
<dbReference type="AlphaFoldDB" id="L8E8I7"/>